<proteinExistence type="predicted"/>
<feature type="signal peptide" evidence="1">
    <location>
        <begin position="1"/>
        <end position="21"/>
    </location>
</feature>
<keyword evidence="3" id="KW-1185">Reference proteome</keyword>
<gene>
    <name evidence="2" type="ORF">SAMN05421504_11058</name>
</gene>
<protein>
    <submittedName>
        <fullName evidence="2">Peptidase inhibitor family I36</fullName>
    </submittedName>
</protein>
<dbReference type="Pfam" id="PF03995">
    <property type="entry name" value="Inhibitor_I36"/>
    <property type="match status" value="1"/>
</dbReference>
<reference evidence="2 3" key="1">
    <citation type="submission" date="2016-10" db="EMBL/GenBank/DDBJ databases">
        <authorList>
            <person name="de Groot N.N."/>
        </authorList>
    </citation>
    <scope>NUCLEOTIDE SEQUENCE [LARGE SCALE GENOMIC DNA]</scope>
    <source>
        <strain evidence="2 3">CPCC 202699</strain>
    </source>
</reference>
<dbReference type="AlphaFoldDB" id="A0A1H3QSK9"/>
<dbReference type="OrthoDB" id="3541237at2"/>
<dbReference type="Proteomes" id="UP000199515">
    <property type="component" value="Unassembled WGS sequence"/>
</dbReference>
<dbReference type="RefSeq" id="WP_091297004.1">
    <property type="nucleotide sequence ID" value="NZ_FNON01000010.1"/>
</dbReference>
<evidence type="ECO:0000313" key="3">
    <source>
        <dbReference type="Proteomes" id="UP000199515"/>
    </source>
</evidence>
<organism evidence="2 3">
    <name type="scientific">Amycolatopsis xylanica</name>
    <dbReference type="NCBI Taxonomy" id="589385"/>
    <lineage>
        <taxon>Bacteria</taxon>
        <taxon>Bacillati</taxon>
        <taxon>Actinomycetota</taxon>
        <taxon>Actinomycetes</taxon>
        <taxon>Pseudonocardiales</taxon>
        <taxon>Pseudonocardiaceae</taxon>
        <taxon>Amycolatopsis</taxon>
    </lineage>
</organism>
<dbReference type="EMBL" id="FNON01000010">
    <property type="protein sequence ID" value="SDZ16320.1"/>
    <property type="molecule type" value="Genomic_DNA"/>
</dbReference>
<keyword evidence="1" id="KW-0732">Signal</keyword>
<name>A0A1H3QSK9_9PSEU</name>
<accession>A0A1H3QSK9</accession>
<feature type="chain" id="PRO_5038389485" evidence="1">
    <location>
        <begin position="22"/>
        <end position="114"/>
    </location>
</feature>
<evidence type="ECO:0000313" key="2">
    <source>
        <dbReference type="EMBL" id="SDZ16320.1"/>
    </source>
</evidence>
<evidence type="ECO:0000256" key="1">
    <source>
        <dbReference type="SAM" id="SignalP"/>
    </source>
</evidence>
<sequence>MKRFASQLGIMLAMVLSVVVAAPGGAANASTQESCPYENFCVWTGPHYTGRMVPMRDCGVWTMPWSGIGSWDNNQSGGVRAVIYNADGTRYVTPPPHHSNGYWDWTPVVAIRPC</sequence>